<comment type="function">
    <text evidence="1">Involved in peptidoglycan biosynthesis. Transports lipid-linked peptidoglycan precursors from the inner to the outer leaflet of the cytoplasmic membrane.</text>
</comment>
<sequence>MDRLMAVVVLTAVIHLINTLIYAVRPAGVMTKRLATAYSLFNVIFLIAQTANMLQAPLLSSIIEHAIQRGEQAAGSGAALVQSAAYQQELVTLNYQIRTVILGATLGTLIGGLFIPTFITFFTKGIYLFDQVRSVPKMIGLVLFSPGKVASQAKEAVRIPNRQFFLQALRQKITIPRKFLALNIFVTGIYTTAVLSSIYAGALYPEFRSTAAFLSGIINGIATILFATVVDPTAAGITDQALRGERPEQDIKQMSFYLALTRLLGTVLAQLFFVPAALIIKYVAQIIARGGF</sequence>
<keyword evidence="1" id="KW-0472">Membrane</keyword>
<dbReference type="STRING" id="1121429.SAMN02745133_01807"/>
<accession>A0A1M4YUE6</accession>
<dbReference type="Proteomes" id="UP000184148">
    <property type="component" value="Unassembled WGS sequence"/>
</dbReference>
<dbReference type="HAMAP" id="MF_02077">
    <property type="entry name" value="Amj_flippase"/>
    <property type="match status" value="1"/>
</dbReference>
<comment type="pathway">
    <text evidence="1">Cell wall biogenesis; peptidoglycan biosynthesis.</text>
</comment>
<dbReference type="Pfam" id="PF10997">
    <property type="entry name" value="Amj"/>
    <property type="match status" value="1"/>
</dbReference>
<keyword evidence="1" id="KW-1003">Cell membrane</keyword>
<dbReference type="OrthoDB" id="7888986at2"/>
<feature type="transmembrane region" description="Helical" evidence="1">
    <location>
        <begin position="6"/>
        <end position="24"/>
    </location>
</feature>
<keyword evidence="1" id="KW-0813">Transport</keyword>
<dbReference type="UniPathway" id="UPA00219"/>
<name>A0A1M4YUE6_9FIRM</name>
<dbReference type="GO" id="GO:0015648">
    <property type="term" value="F:lipid-linked peptidoglycan transporter activity"/>
    <property type="evidence" value="ECO:0007669"/>
    <property type="project" value="UniProtKB-UniRule"/>
</dbReference>
<reference evidence="3" key="1">
    <citation type="submission" date="2016-11" db="EMBL/GenBank/DDBJ databases">
        <authorList>
            <person name="Varghese N."/>
            <person name="Submissions S."/>
        </authorList>
    </citation>
    <scope>NUCLEOTIDE SEQUENCE [LARGE SCALE GENOMIC DNA]</scope>
    <source>
        <strain evidence="3">DSM 12395</strain>
    </source>
</reference>
<feature type="transmembrane region" description="Helical" evidence="1">
    <location>
        <begin position="100"/>
        <end position="123"/>
    </location>
</feature>
<protein>
    <recommendedName>
        <fullName evidence="1">Lipid II flippase Amj</fullName>
    </recommendedName>
</protein>
<dbReference type="GO" id="GO:0005886">
    <property type="term" value="C:plasma membrane"/>
    <property type="evidence" value="ECO:0007669"/>
    <property type="project" value="UniProtKB-SubCell"/>
</dbReference>
<keyword evidence="1" id="KW-0573">Peptidoglycan synthesis</keyword>
<dbReference type="GO" id="GO:0008360">
    <property type="term" value="P:regulation of cell shape"/>
    <property type="evidence" value="ECO:0007669"/>
    <property type="project" value="UniProtKB-KW"/>
</dbReference>
<dbReference type="AlphaFoldDB" id="A0A1M4YUE6"/>
<proteinExistence type="inferred from homology"/>
<dbReference type="GO" id="GO:0071555">
    <property type="term" value="P:cell wall organization"/>
    <property type="evidence" value="ECO:0007669"/>
    <property type="project" value="UniProtKB-KW"/>
</dbReference>
<comment type="subcellular location">
    <subcellularLocation>
        <location evidence="1">Cell membrane</location>
        <topology evidence="1">Multi-pass membrane protein</topology>
    </subcellularLocation>
</comment>
<feature type="transmembrane region" description="Helical" evidence="1">
    <location>
        <begin position="179"/>
        <end position="200"/>
    </location>
</feature>
<dbReference type="EMBL" id="FQUY01000011">
    <property type="protein sequence ID" value="SHF09102.1"/>
    <property type="molecule type" value="Genomic_DNA"/>
</dbReference>
<organism evidence="2 3">
    <name type="scientific">Desulforamulus putei DSM 12395</name>
    <dbReference type="NCBI Taxonomy" id="1121429"/>
    <lineage>
        <taxon>Bacteria</taxon>
        <taxon>Bacillati</taxon>
        <taxon>Bacillota</taxon>
        <taxon>Clostridia</taxon>
        <taxon>Eubacteriales</taxon>
        <taxon>Peptococcaceae</taxon>
        <taxon>Desulforamulus</taxon>
    </lineage>
</organism>
<dbReference type="InterPro" id="IPR021260">
    <property type="entry name" value="Amj"/>
</dbReference>
<feature type="transmembrane region" description="Helical" evidence="1">
    <location>
        <begin position="212"/>
        <end position="235"/>
    </location>
</feature>
<feature type="transmembrane region" description="Helical" evidence="1">
    <location>
        <begin position="36"/>
        <end position="54"/>
    </location>
</feature>
<keyword evidence="1" id="KW-0812">Transmembrane</keyword>
<comment type="similarity">
    <text evidence="1">Belongs to the Amj family.</text>
</comment>
<gene>
    <name evidence="1" type="primary">amj</name>
    <name evidence="2" type="ORF">SAMN02745133_01807</name>
</gene>
<evidence type="ECO:0000313" key="2">
    <source>
        <dbReference type="EMBL" id="SHF09102.1"/>
    </source>
</evidence>
<evidence type="ECO:0000256" key="1">
    <source>
        <dbReference type="HAMAP-Rule" id="MF_02077"/>
    </source>
</evidence>
<dbReference type="RefSeq" id="WP_073238923.1">
    <property type="nucleotide sequence ID" value="NZ_FQUY01000011.1"/>
</dbReference>
<keyword evidence="1" id="KW-0133">Cell shape</keyword>
<keyword evidence="1" id="KW-1133">Transmembrane helix</keyword>
<feature type="transmembrane region" description="Helical" evidence="1">
    <location>
        <begin position="256"/>
        <end position="280"/>
    </location>
</feature>
<keyword evidence="1" id="KW-0961">Cell wall biogenesis/degradation</keyword>
<keyword evidence="3" id="KW-1185">Reference proteome</keyword>
<evidence type="ECO:0000313" key="3">
    <source>
        <dbReference type="Proteomes" id="UP000184148"/>
    </source>
</evidence>
<dbReference type="GO" id="GO:0009252">
    <property type="term" value="P:peptidoglycan biosynthetic process"/>
    <property type="evidence" value="ECO:0007669"/>
    <property type="project" value="UniProtKB-UniRule"/>
</dbReference>